<dbReference type="SUPFAM" id="SSF51735">
    <property type="entry name" value="NAD(P)-binding Rossmann-fold domains"/>
    <property type="match status" value="1"/>
</dbReference>
<comment type="similarity">
    <text evidence="1">Belongs to the short-chain dehydrogenases/reductases (SDR) family.</text>
</comment>
<evidence type="ECO:0000313" key="4">
    <source>
        <dbReference type="Proteomes" id="UP000295680"/>
    </source>
</evidence>
<reference evidence="3 4" key="1">
    <citation type="submission" date="2019-03" db="EMBL/GenBank/DDBJ databases">
        <title>Genomic Encyclopedia of Type Strains, Phase IV (KMG-IV): sequencing the most valuable type-strain genomes for metagenomic binning, comparative biology and taxonomic classification.</title>
        <authorList>
            <person name="Goeker M."/>
        </authorList>
    </citation>
    <scope>NUCLEOTIDE SEQUENCE [LARGE SCALE GENOMIC DNA]</scope>
    <source>
        <strain evidence="3 4">DSM 45934</strain>
    </source>
</reference>
<gene>
    <name evidence="3" type="ORF">EV192_107161</name>
</gene>
<comment type="caution">
    <text evidence="3">The sequence shown here is derived from an EMBL/GenBank/DDBJ whole genome shotgun (WGS) entry which is preliminary data.</text>
</comment>
<organism evidence="3 4">
    <name type="scientific">Actinocrispum wychmicini</name>
    <dbReference type="NCBI Taxonomy" id="1213861"/>
    <lineage>
        <taxon>Bacteria</taxon>
        <taxon>Bacillati</taxon>
        <taxon>Actinomycetota</taxon>
        <taxon>Actinomycetes</taxon>
        <taxon>Pseudonocardiales</taxon>
        <taxon>Pseudonocardiaceae</taxon>
        <taxon>Actinocrispum</taxon>
    </lineage>
</organism>
<dbReference type="AlphaFoldDB" id="A0A4R2JFU7"/>
<evidence type="ECO:0000256" key="2">
    <source>
        <dbReference type="ARBA" id="ARBA00023002"/>
    </source>
</evidence>
<dbReference type="Gene3D" id="3.40.50.720">
    <property type="entry name" value="NAD(P)-binding Rossmann-like Domain"/>
    <property type="match status" value="1"/>
</dbReference>
<dbReference type="PRINTS" id="PR00081">
    <property type="entry name" value="GDHRDH"/>
</dbReference>
<dbReference type="OrthoDB" id="670853at2"/>
<evidence type="ECO:0000256" key="1">
    <source>
        <dbReference type="ARBA" id="ARBA00006484"/>
    </source>
</evidence>
<dbReference type="PANTHER" id="PTHR43669">
    <property type="entry name" value="5-KETO-D-GLUCONATE 5-REDUCTASE"/>
    <property type="match status" value="1"/>
</dbReference>
<name>A0A4R2JFU7_9PSEU</name>
<accession>A0A4R2JFU7</accession>
<keyword evidence="4" id="KW-1185">Reference proteome</keyword>
<dbReference type="PANTHER" id="PTHR43669:SF3">
    <property type="entry name" value="ALCOHOL DEHYDROGENASE, PUTATIVE (AFU_ORTHOLOGUE AFUA_3G03445)-RELATED"/>
    <property type="match status" value="1"/>
</dbReference>
<dbReference type="GO" id="GO:0016491">
    <property type="term" value="F:oxidoreductase activity"/>
    <property type="evidence" value="ECO:0007669"/>
    <property type="project" value="UniProtKB-KW"/>
</dbReference>
<dbReference type="CDD" id="cd05233">
    <property type="entry name" value="SDR_c"/>
    <property type="match status" value="1"/>
</dbReference>
<dbReference type="RefSeq" id="WP_132121785.1">
    <property type="nucleotide sequence ID" value="NZ_SLWS01000007.1"/>
</dbReference>
<dbReference type="EMBL" id="SLWS01000007">
    <property type="protein sequence ID" value="TCO55738.1"/>
    <property type="molecule type" value="Genomic_DNA"/>
</dbReference>
<proteinExistence type="inferred from homology"/>
<keyword evidence="2" id="KW-0560">Oxidoreductase</keyword>
<protein>
    <submittedName>
        <fullName evidence="3">NAD(P)-dependent dehydrogenase (Short-subunit alcohol dehydrogenase family)</fullName>
    </submittedName>
</protein>
<dbReference type="InterPro" id="IPR002347">
    <property type="entry name" value="SDR_fam"/>
</dbReference>
<dbReference type="Pfam" id="PF13561">
    <property type="entry name" value="adh_short_C2"/>
    <property type="match status" value="1"/>
</dbReference>
<evidence type="ECO:0000313" key="3">
    <source>
        <dbReference type="EMBL" id="TCO55738.1"/>
    </source>
</evidence>
<dbReference type="Proteomes" id="UP000295680">
    <property type="component" value="Unassembled WGS sequence"/>
</dbReference>
<dbReference type="InterPro" id="IPR036291">
    <property type="entry name" value="NAD(P)-bd_dom_sf"/>
</dbReference>
<sequence>MTQTSTQPVALLENKNAVIYGGGGAIGGAIARVFAREGARVFIAGRTRAKLDAVARDIAATGGPVETAQVDVFDQQAVERHADAIAATAGSIDIAVNAVSVMHDQGTLLADLSLEEFMRPIDGFLRTLFVTSKAVARHMGRERPGVILTLSEPGAKLAVGGILGHGVSSAGKEAFSRLLAAELAPSNVRVVDIRPHAVVDAPAAGSYTKDLFKQSAAAAGQSVQEFLEGGGMVQGTLLKRLPTLAEIAETAAFLASDRAGAMTGTVVNLSGGALVD</sequence>